<comment type="caution">
    <text evidence="1">The sequence shown here is derived from an EMBL/GenBank/DDBJ whole genome shotgun (WGS) entry which is preliminary data.</text>
</comment>
<evidence type="ECO:0000313" key="2">
    <source>
        <dbReference type="Proteomes" id="UP001174909"/>
    </source>
</evidence>
<evidence type="ECO:0000313" key="1">
    <source>
        <dbReference type="EMBL" id="CAI8048723.1"/>
    </source>
</evidence>
<proteinExistence type="predicted"/>
<gene>
    <name evidence="1" type="ORF">GBAR_LOCUS26853</name>
</gene>
<reference evidence="1" key="1">
    <citation type="submission" date="2023-03" db="EMBL/GenBank/DDBJ databases">
        <authorList>
            <person name="Steffen K."/>
            <person name="Cardenas P."/>
        </authorList>
    </citation>
    <scope>NUCLEOTIDE SEQUENCE</scope>
</reference>
<dbReference type="AlphaFoldDB" id="A0AA35TJH4"/>
<accession>A0AA35TJH4</accession>
<keyword evidence="2" id="KW-1185">Reference proteome</keyword>
<dbReference type="EMBL" id="CASHTH010003744">
    <property type="protein sequence ID" value="CAI8048723.1"/>
    <property type="molecule type" value="Genomic_DNA"/>
</dbReference>
<organism evidence="1 2">
    <name type="scientific">Geodia barretti</name>
    <name type="common">Barrett's horny sponge</name>
    <dbReference type="NCBI Taxonomy" id="519541"/>
    <lineage>
        <taxon>Eukaryota</taxon>
        <taxon>Metazoa</taxon>
        <taxon>Porifera</taxon>
        <taxon>Demospongiae</taxon>
        <taxon>Heteroscleromorpha</taxon>
        <taxon>Tetractinellida</taxon>
        <taxon>Astrophorina</taxon>
        <taxon>Geodiidae</taxon>
        <taxon>Geodia</taxon>
    </lineage>
</organism>
<sequence>MLRPLEQGPILSSYDEEMITKYILGQPYTPLLLLCIAEQARLGRTKKNV</sequence>
<protein>
    <submittedName>
        <fullName evidence="1">Uncharacterized protein</fullName>
    </submittedName>
</protein>
<name>A0AA35TJH4_GEOBA</name>
<dbReference type="Proteomes" id="UP001174909">
    <property type="component" value="Unassembled WGS sequence"/>
</dbReference>